<dbReference type="Gene3D" id="3.40.30.10">
    <property type="entry name" value="Glutaredoxin"/>
    <property type="match status" value="1"/>
</dbReference>
<dbReference type="PANTHER" id="PTHR43968">
    <property type="match status" value="1"/>
</dbReference>
<dbReference type="InterPro" id="IPR036282">
    <property type="entry name" value="Glutathione-S-Trfase_C_sf"/>
</dbReference>
<dbReference type="CDD" id="cd03051">
    <property type="entry name" value="GST_N_GTT2_like"/>
    <property type="match status" value="1"/>
</dbReference>
<evidence type="ECO:0000313" key="3">
    <source>
        <dbReference type="EMBL" id="MBL6761102.1"/>
    </source>
</evidence>
<name>A0A937HG90_9PROT</name>
<dbReference type="Gene3D" id="1.20.1050.10">
    <property type="match status" value="1"/>
</dbReference>
<dbReference type="SFLD" id="SFLDS00019">
    <property type="entry name" value="Glutathione_Transferase_(cytos"/>
    <property type="match status" value="1"/>
</dbReference>
<dbReference type="InterPro" id="IPR040079">
    <property type="entry name" value="Glutathione_S-Trfase"/>
</dbReference>
<dbReference type="InterPro" id="IPR050983">
    <property type="entry name" value="GST_Omega/HSP26"/>
</dbReference>
<reference evidence="3" key="1">
    <citation type="submission" date="2020-10" db="EMBL/GenBank/DDBJ databases">
        <title>Microbiome of the Black Sea water column analyzed by genome centric metagenomics.</title>
        <authorList>
            <person name="Cabello-Yeves P.J."/>
            <person name="Callieri C."/>
            <person name="Picazo A."/>
            <person name="Mehrshad M."/>
            <person name="Haro-Moreno J.M."/>
            <person name="Roda-Garcia J."/>
            <person name="Dzembekova N."/>
            <person name="Slabakova V."/>
            <person name="Slabakova N."/>
            <person name="Moncheva S."/>
            <person name="Rodriguez-Valera F."/>
        </authorList>
    </citation>
    <scope>NUCLEOTIDE SEQUENCE</scope>
    <source>
        <strain evidence="3">BS307-5m-G5</strain>
    </source>
</reference>
<dbReference type="AlphaFoldDB" id="A0A937HG90"/>
<feature type="domain" description="GST C-terminal" evidence="2">
    <location>
        <begin position="87"/>
        <end position="208"/>
    </location>
</feature>
<dbReference type="SFLD" id="SFLDG00358">
    <property type="entry name" value="Main_(cytGST)"/>
    <property type="match status" value="1"/>
</dbReference>
<evidence type="ECO:0000259" key="2">
    <source>
        <dbReference type="PROSITE" id="PS50405"/>
    </source>
</evidence>
<dbReference type="InterPro" id="IPR004045">
    <property type="entry name" value="Glutathione_S-Trfase_N"/>
</dbReference>
<evidence type="ECO:0000313" key="4">
    <source>
        <dbReference type="Proteomes" id="UP000785783"/>
    </source>
</evidence>
<dbReference type="InterPro" id="IPR034345">
    <property type="entry name" value="Gtt2-like_N"/>
</dbReference>
<dbReference type="PROSITE" id="PS50404">
    <property type="entry name" value="GST_NTER"/>
    <property type="match status" value="1"/>
</dbReference>
<feature type="domain" description="GST N-terminal" evidence="1">
    <location>
        <begin position="1"/>
        <end position="82"/>
    </location>
</feature>
<dbReference type="SUPFAM" id="SSF52833">
    <property type="entry name" value="Thioredoxin-like"/>
    <property type="match status" value="1"/>
</dbReference>
<dbReference type="InterPro" id="IPR010987">
    <property type="entry name" value="Glutathione-S-Trfase_C-like"/>
</dbReference>
<dbReference type="PROSITE" id="PS50405">
    <property type="entry name" value="GST_CTER"/>
    <property type="match status" value="1"/>
</dbReference>
<dbReference type="GO" id="GO:0005737">
    <property type="term" value="C:cytoplasm"/>
    <property type="evidence" value="ECO:0007669"/>
    <property type="project" value="TreeGrafter"/>
</dbReference>
<accession>A0A937HG90</accession>
<dbReference type="Pfam" id="PF13409">
    <property type="entry name" value="GST_N_2"/>
    <property type="match status" value="1"/>
</dbReference>
<organism evidence="3 4">
    <name type="scientific">PS1 clade bacterium</name>
    <dbReference type="NCBI Taxonomy" id="2175152"/>
    <lineage>
        <taxon>Bacteria</taxon>
        <taxon>Pseudomonadati</taxon>
        <taxon>Pseudomonadota</taxon>
        <taxon>Alphaproteobacteria</taxon>
        <taxon>PS1 clade</taxon>
    </lineage>
</organism>
<dbReference type="EMBL" id="JADHOK010000001">
    <property type="protein sequence ID" value="MBL6761102.1"/>
    <property type="molecule type" value="Genomic_DNA"/>
</dbReference>
<gene>
    <name evidence="3" type="ORF">ISQ19_00220</name>
</gene>
<dbReference type="SUPFAM" id="SSF47616">
    <property type="entry name" value="GST C-terminal domain-like"/>
    <property type="match status" value="1"/>
</dbReference>
<dbReference type="PANTHER" id="PTHR43968:SF6">
    <property type="entry name" value="GLUTATHIONE S-TRANSFERASE OMEGA"/>
    <property type="match status" value="1"/>
</dbReference>
<proteinExistence type="predicted"/>
<comment type="caution">
    <text evidence="3">The sequence shown here is derived from an EMBL/GenBank/DDBJ whole genome shotgun (WGS) entry which is preliminary data.</text>
</comment>
<evidence type="ECO:0000259" key="1">
    <source>
        <dbReference type="PROSITE" id="PS50404"/>
    </source>
</evidence>
<dbReference type="InterPro" id="IPR036249">
    <property type="entry name" value="Thioredoxin-like_sf"/>
</dbReference>
<sequence length="208" mass="23411">MIKFYTAERAPNPRALHNIIAIKNIEVETVTIDLTGGENRSAEFTKTNPAGQLPCIELEDGQVIAEVAAIAEYLEELKPDPVLVGNNAAERAHTRMLMRQVDYLVLAPAMYGFRNSEGADFFRERMRIDETIGAPMKRNTEDGMRWLDGRMAGQDFICGDALRYVDCIFYPLVSFIAKVSLPIDPELKNLNTYMQRLSEHEIIGAKSL</sequence>
<dbReference type="Proteomes" id="UP000785783">
    <property type="component" value="Unassembled WGS sequence"/>
</dbReference>
<protein>
    <submittedName>
        <fullName evidence="3">Glutathione S-transferase family protein</fullName>
    </submittedName>
</protein>
<dbReference type="Pfam" id="PF13410">
    <property type="entry name" value="GST_C_2"/>
    <property type="match status" value="1"/>
</dbReference>